<dbReference type="PANTHER" id="PTHR30591">
    <property type="entry name" value="RECBCD ENZYME SUBUNIT RECC"/>
    <property type="match status" value="1"/>
</dbReference>
<keyword evidence="9" id="KW-0234">DNA repair</keyword>
<keyword evidence="6" id="KW-0269">Exonuclease</keyword>
<reference evidence="12 13" key="1">
    <citation type="submission" date="2023-09" db="EMBL/GenBank/DDBJ databases">
        <authorList>
            <person name="Rey-Velasco X."/>
        </authorList>
    </citation>
    <scope>NUCLEOTIDE SEQUENCE [LARGE SCALE GENOMIC DNA]</scope>
    <source>
        <strain evidence="12 13">F394</strain>
    </source>
</reference>
<dbReference type="InterPro" id="IPR013986">
    <property type="entry name" value="DExx_box_DNA_helicase_dom_sf"/>
</dbReference>
<dbReference type="SUPFAM" id="SSF52540">
    <property type="entry name" value="P-loop containing nucleoside triphosphate hydrolases"/>
    <property type="match status" value="2"/>
</dbReference>
<gene>
    <name evidence="12" type="ORF">RM540_05905</name>
</gene>
<sequence>MAPPGLSVVTAPGLGPLFERLAATLEAAPLPPLQRETVVVSRNAGLRAWLTHALAERLGCAASLDLPAVVGLVDRLAGTHQGDQPFEAGPLAWRLAPILEALDGDPVTAPLRSYLDKTGQTMPLASRLARLFDDYQVYRPDVLAAWAEGADPVPGFAHGAWQAALWRALLADGLEHRGLLLDRLRAQLDRPAPRLALPPRISVFGGLVLPPVYAGMLAALARHVPVTVYAVTPGHEPTTEPHAHPLLRALAGRTRDFWSVQAELGAPAPERLAAQPEGGAGRASPPPGQEGLGVVDRVGAPSPFAADGRGGTFPSPRRGEAGRGGDRPAPTDVCPPPQPSPGGGGGPRTAAAAPLAALDQLRAALGADAPPAAPVPLDPADRSVRVHDCHSPRRELEALRDALLDAFADVPGLRPSDVLVVVPDLAVYAPLVDAVFEAESATGDGGGAVVRLPVHVVNHPHAPALRVVEAFRKALRMHDGRVTASELLDLLGYPVVRQAAGIREDELPRLRAWVKEAGVCWGLTGERKERFGLPADDLHTWRYGLDRLLLGVMTGGPDAGGAGEDAAGGAEGGAGLVLGHAACDAAGLDGADLLGRFCEWAEALFSALGAIDRPAPLAEWPGHLLRFLDGVFAAEAEEEVEAVVFLRGLAADLAGLDELASSPGADVPFRVVRAHLDGAAGSFEQREAVLTGRITVADPLVLRHAPFRVVAFLGLGDGVWPRPETPAGFDLLAQHPHPGDASPRATEKQLFVDAVLAAGDRLVLSYVGRSEKDNAERAASVCLDAFLDACDLHWGPAGRAQFVVRHRLQPFAESYFDRAGPTSYAGQHLVARGAAAPPRPYHDGGPLPDEDDAGEVTLADLAAAWTNPSQFAVRRRLKVSLDLEEDAVRDDEPVTLGGLERWRVREAVVEGALGGLSDADLEALLLRGGLLPGGAPGAALLRRIRAEAAPVVDAVRAWGPTEPRAVEVDVAGTRVVGTVPHLGERGALRYRAGAVRPRHLVASWLDHLALCAVEGGAGRSCTVGIDGTAHFESVPAREARALLGALAKGYHQARAGRLPVYERASHAYADKLSSRDLADYAGRVVEGRRSRSFRPATGAVIAARKAFDPWGDARGDRDDAYVALATRGRDPFEREEPFAKWSLALWAPLLHARREGVPS</sequence>
<evidence type="ECO:0000256" key="1">
    <source>
        <dbReference type="ARBA" id="ARBA00022722"/>
    </source>
</evidence>
<organism evidence="12 13">
    <name type="scientific">Rubrivirga litoralis</name>
    <dbReference type="NCBI Taxonomy" id="3075598"/>
    <lineage>
        <taxon>Bacteria</taxon>
        <taxon>Pseudomonadati</taxon>
        <taxon>Rhodothermota</taxon>
        <taxon>Rhodothermia</taxon>
        <taxon>Rhodothermales</taxon>
        <taxon>Rubricoccaceae</taxon>
        <taxon>Rubrivirga</taxon>
    </lineage>
</organism>
<dbReference type="Proteomes" id="UP001267426">
    <property type="component" value="Unassembled WGS sequence"/>
</dbReference>
<evidence type="ECO:0000256" key="4">
    <source>
        <dbReference type="ARBA" id="ARBA00022801"/>
    </source>
</evidence>
<protein>
    <submittedName>
        <fullName evidence="12">Exodeoxyribonuclease V subunit gamma</fullName>
        <ecNumber evidence="12">3.1.11.5</ecNumber>
    </submittedName>
</protein>
<keyword evidence="7" id="KW-0067">ATP-binding</keyword>
<evidence type="ECO:0000313" key="13">
    <source>
        <dbReference type="Proteomes" id="UP001267426"/>
    </source>
</evidence>
<dbReference type="EMBL" id="JAVRHT010000010">
    <property type="protein sequence ID" value="MDT0631279.1"/>
    <property type="molecule type" value="Genomic_DNA"/>
</dbReference>
<dbReference type="PANTHER" id="PTHR30591:SF1">
    <property type="entry name" value="RECBCD ENZYME SUBUNIT RECC"/>
    <property type="match status" value="1"/>
</dbReference>
<evidence type="ECO:0000256" key="9">
    <source>
        <dbReference type="ARBA" id="ARBA00023204"/>
    </source>
</evidence>
<feature type="domain" description="RecC C-terminal" evidence="11">
    <location>
        <begin position="854"/>
        <end position="1072"/>
    </location>
</feature>
<evidence type="ECO:0000256" key="2">
    <source>
        <dbReference type="ARBA" id="ARBA00022741"/>
    </source>
</evidence>
<evidence type="ECO:0000256" key="3">
    <source>
        <dbReference type="ARBA" id="ARBA00022763"/>
    </source>
</evidence>
<feature type="region of interest" description="Disordered" evidence="10">
    <location>
        <begin position="272"/>
        <end position="350"/>
    </location>
</feature>
<dbReference type="InterPro" id="IPR041500">
    <property type="entry name" value="RecC_C"/>
</dbReference>
<dbReference type="InterPro" id="IPR011335">
    <property type="entry name" value="Restrct_endonuc-II-like"/>
</dbReference>
<evidence type="ECO:0000313" key="12">
    <source>
        <dbReference type="EMBL" id="MDT0631279.1"/>
    </source>
</evidence>
<dbReference type="SUPFAM" id="SSF52980">
    <property type="entry name" value="Restriction endonuclease-like"/>
    <property type="match status" value="1"/>
</dbReference>
<evidence type="ECO:0000256" key="10">
    <source>
        <dbReference type="SAM" id="MobiDB-lite"/>
    </source>
</evidence>
<evidence type="ECO:0000259" key="11">
    <source>
        <dbReference type="Pfam" id="PF17946"/>
    </source>
</evidence>
<keyword evidence="2" id="KW-0547">Nucleotide-binding</keyword>
<keyword evidence="3" id="KW-0227">DNA damage</keyword>
<feature type="compositionally biased region" description="Basic and acidic residues" evidence="10">
    <location>
        <begin position="317"/>
        <end position="326"/>
    </location>
</feature>
<dbReference type="EC" id="3.1.11.5" evidence="12"/>
<dbReference type="InterPro" id="IPR027417">
    <property type="entry name" value="P-loop_NTPase"/>
</dbReference>
<name>A0ABU3BPQ9_9BACT</name>
<evidence type="ECO:0000256" key="5">
    <source>
        <dbReference type="ARBA" id="ARBA00022806"/>
    </source>
</evidence>
<dbReference type="RefSeq" id="WP_311662622.1">
    <property type="nucleotide sequence ID" value="NZ_JAVRHT010000010.1"/>
</dbReference>
<dbReference type="InterPro" id="IPR006697">
    <property type="entry name" value="RecC"/>
</dbReference>
<dbReference type="Gene3D" id="3.40.50.300">
    <property type="entry name" value="P-loop containing nucleotide triphosphate hydrolases"/>
    <property type="match status" value="2"/>
</dbReference>
<proteinExistence type="inferred from homology"/>
<dbReference type="Pfam" id="PF17946">
    <property type="entry name" value="RecC_C"/>
    <property type="match status" value="1"/>
</dbReference>
<dbReference type="PIRSF" id="PIRSF000980">
    <property type="entry name" value="RecC"/>
    <property type="match status" value="1"/>
</dbReference>
<dbReference type="Gene3D" id="1.10.10.990">
    <property type="match status" value="1"/>
</dbReference>
<keyword evidence="13" id="KW-1185">Reference proteome</keyword>
<keyword evidence="8" id="KW-0238">DNA-binding</keyword>
<dbReference type="HAMAP" id="MF_01486">
    <property type="entry name" value="RecC"/>
    <property type="match status" value="1"/>
</dbReference>
<dbReference type="GO" id="GO:0008854">
    <property type="term" value="F:exodeoxyribonuclease V activity"/>
    <property type="evidence" value="ECO:0007669"/>
    <property type="project" value="UniProtKB-EC"/>
</dbReference>
<evidence type="ECO:0000256" key="7">
    <source>
        <dbReference type="ARBA" id="ARBA00022840"/>
    </source>
</evidence>
<dbReference type="Gene3D" id="3.40.50.10930">
    <property type="match status" value="1"/>
</dbReference>
<evidence type="ECO:0000256" key="6">
    <source>
        <dbReference type="ARBA" id="ARBA00022839"/>
    </source>
</evidence>
<dbReference type="Pfam" id="PF04257">
    <property type="entry name" value="Exonuc_V_gamma"/>
    <property type="match status" value="1"/>
</dbReference>
<comment type="caution">
    <text evidence="12">The sequence shown here is derived from an EMBL/GenBank/DDBJ whole genome shotgun (WGS) entry which is preliminary data.</text>
</comment>
<dbReference type="Gene3D" id="1.10.10.160">
    <property type="match status" value="1"/>
</dbReference>
<keyword evidence="1" id="KW-0540">Nuclease</keyword>
<keyword evidence="5" id="KW-0347">Helicase</keyword>
<accession>A0ABU3BPQ9</accession>
<keyword evidence="4 12" id="KW-0378">Hydrolase</keyword>
<evidence type="ECO:0000256" key="8">
    <source>
        <dbReference type="ARBA" id="ARBA00023125"/>
    </source>
</evidence>